<evidence type="ECO:0000313" key="1">
    <source>
        <dbReference type="EMBL" id="SFU24058.1"/>
    </source>
</evidence>
<reference evidence="1 2" key="1">
    <citation type="submission" date="2016-10" db="EMBL/GenBank/DDBJ databases">
        <authorList>
            <person name="de Groot N.N."/>
        </authorList>
    </citation>
    <scope>NUCLEOTIDE SEQUENCE [LARGE SCALE GENOMIC DNA]</scope>
    <source>
        <strain evidence="1 2">LMG 27731</strain>
    </source>
</reference>
<protein>
    <submittedName>
        <fullName evidence="1">Uncharacterized protein</fullName>
    </submittedName>
</protein>
<dbReference type="EMBL" id="FPBH01000024">
    <property type="protein sequence ID" value="SFU24058.1"/>
    <property type="molecule type" value="Genomic_DNA"/>
</dbReference>
<evidence type="ECO:0000313" key="2">
    <source>
        <dbReference type="Proteomes" id="UP000198844"/>
    </source>
</evidence>
<accession>A0A1I7EJE5</accession>
<proteinExistence type="predicted"/>
<sequence length="76" mass="8459">MTTFFVPGSDSGPSFSCRRVGAITFIETQAQADSICMVASAIVCVQLDDQASVMYRCVRGVWLERADFLNPIRYCR</sequence>
<gene>
    <name evidence="1" type="ORF">SAMN05192563_1024128</name>
</gene>
<dbReference type="Proteomes" id="UP000198844">
    <property type="component" value="Unassembled WGS sequence"/>
</dbReference>
<dbReference type="AlphaFoldDB" id="A0A1I7EJE5"/>
<name>A0A1I7EJE5_9BURK</name>
<organism evidence="1 2">
    <name type="scientific">Paraburkholderia aspalathi</name>
    <dbReference type="NCBI Taxonomy" id="1324617"/>
    <lineage>
        <taxon>Bacteria</taxon>
        <taxon>Pseudomonadati</taxon>
        <taxon>Pseudomonadota</taxon>
        <taxon>Betaproteobacteria</taxon>
        <taxon>Burkholderiales</taxon>
        <taxon>Burkholderiaceae</taxon>
        <taxon>Paraburkholderia</taxon>
    </lineage>
</organism>